<dbReference type="Gene3D" id="3.40.190.10">
    <property type="entry name" value="Periplasmic binding protein-like II"/>
    <property type="match status" value="2"/>
</dbReference>
<dbReference type="InterPro" id="IPR005950">
    <property type="entry name" value="ModA"/>
</dbReference>
<dbReference type="PANTHER" id="PTHR30632">
    <property type="entry name" value="MOLYBDATE-BINDING PERIPLASMIC PROTEIN"/>
    <property type="match status" value="1"/>
</dbReference>
<protein>
    <submittedName>
        <fullName evidence="6">Molybdate transport system substrate-binding protein</fullName>
    </submittedName>
</protein>
<keyword evidence="3 5" id="KW-0732">Signal</keyword>
<dbReference type="PIRSF" id="PIRSF004846">
    <property type="entry name" value="ModA"/>
    <property type="match status" value="1"/>
</dbReference>
<dbReference type="PROSITE" id="PS51257">
    <property type="entry name" value="PROKAR_LIPOPROTEIN"/>
    <property type="match status" value="1"/>
</dbReference>
<dbReference type="Proteomes" id="UP000199288">
    <property type="component" value="Unassembled WGS sequence"/>
</dbReference>
<dbReference type="InterPro" id="IPR006311">
    <property type="entry name" value="TAT_signal"/>
</dbReference>
<feature type="chain" id="PRO_5038726157" evidence="5">
    <location>
        <begin position="25"/>
        <end position="275"/>
    </location>
</feature>
<feature type="binding site" evidence="4">
    <location>
        <position position="206"/>
    </location>
    <ligand>
        <name>molybdate</name>
        <dbReference type="ChEBI" id="CHEBI:36264"/>
    </ligand>
</feature>
<dbReference type="InterPro" id="IPR050682">
    <property type="entry name" value="ModA/WtpA"/>
</dbReference>
<dbReference type="PROSITE" id="PS51318">
    <property type="entry name" value="TAT"/>
    <property type="match status" value="1"/>
</dbReference>
<name>A0A1H3Y3I5_9ACTO</name>
<dbReference type="GO" id="GO:0046872">
    <property type="term" value="F:metal ion binding"/>
    <property type="evidence" value="ECO:0007669"/>
    <property type="project" value="UniProtKB-KW"/>
</dbReference>
<accession>A0A1H3Y3I5</accession>
<gene>
    <name evidence="6" type="ORF">SAMN02910418_00848</name>
</gene>
<evidence type="ECO:0000256" key="1">
    <source>
        <dbReference type="ARBA" id="ARBA00009175"/>
    </source>
</evidence>
<dbReference type="PANTHER" id="PTHR30632:SF0">
    <property type="entry name" value="SULFATE-BINDING PROTEIN"/>
    <property type="match status" value="1"/>
</dbReference>
<feature type="binding site" evidence="4">
    <location>
        <position position="188"/>
    </location>
    <ligand>
        <name>molybdate</name>
        <dbReference type="ChEBI" id="CHEBI:36264"/>
    </ligand>
</feature>
<evidence type="ECO:0000256" key="3">
    <source>
        <dbReference type="ARBA" id="ARBA00022729"/>
    </source>
</evidence>
<feature type="signal peptide" evidence="5">
    <location>
        <begin position="1"/>
        <end position="24"/>
    </location>
</feature>
<dbReference type="NCBIfam" id="TIGR01256">
    <property type="entry name" value="modA"/>
    <property type="match status" value="1"/>
</dbReference>
<comment type="similarity">
    <text evidence="1">Belongs to the bacterial solute-binding protein ModA family.</text>
</comment>
<dbReference type="GO" id="GO:0030973">
    <property type="term" value="F:molybdate ion binding"/>
    <property type="evidence" value="ECO:0007669"/>
    <property type="project" value="TreeGrafter"/>
</dbReference>
<keyword evidence="7" id="KW-1185">Reference proteome</keyword>
<proteinExistence type="inferred from homology"/>
<reference evidence="7" key="1">
    <citation type="submission" date="2016-10" db="EMBL/GenBank/DDBJ databases">
        <authorList>
            <person name="Varghese N."/>
            <person name="Submissions S."/>
        </authorList>
    </citation>
    <scope>NUCLEOTIDE SEQUENCE [LARGE SCALE GENOMIC DNA]</scope>
    <source>
        <strain evidence="7">KPR-1</strain>
    </source>
</reference>
<dbReference type="AlphaFoldDB" id="A0A1H3Y3I5"/>
<dbReference type="RefSeq" id="WP_092562590.1">
    <property type="nucleotide sequence ID" value="NZ_FNQV01000004.1"/>
</dbReference>
<feature type="binding site" evidence="4">
    <location>
        <position position="87"/>
    </location>
    <ligand>
        <name>molybdate</name>
        <dbReference type="ChEBI" id="CHEBI:36264"/>
    </ligand>
</feature>
<keyword evidence="2 4" id="KW-0479">Metal-binding</keyword>
<sequence length="275" mass="27749">MTTTRSKRSALFAALAASALLLSACGGGGTQAPAASPAATDTAASQDLSGDVTVFAAASLNKAFSDIADELATTHPGVTVTFSFEGSSTLVDQMAEGAPADVFASADEKSMTRATEENLVGDAKEFATNVLTLIVPAGNPGEITGLNDSLTGKRLVVCAPGVPCGNATETLAKNLGVTLEPVSEEQKVTDVRGKVEAGEADAGLVYTTDAKAAGDKVEVIDVDGADEVVNRYPIAMTTKGADNAAAQAFIDLVLSERGQKILADYGFGAGADAAK</sequence>
<evidence type="ECO:0000256" key="5">
    <source>
        <dbReference type="SAM" id="SignalP"/>
    </source>
</evidence>
<organism evidence="6 7">
    <name type="scientific">Bowdeniella nasicola</name>
    <dbReference type="NCBI Taxonomy" id="208480"/>
    <lineage>
        <taxon>Bacteria</taxon>
        <taxon>Bacillati</taxon>
        <taxon>Actinomycetota</taxon>
        <taxon>Actinomycetes</taxon>
        <taxon>Actinomycetales</taxon>
        <taxon>Actinomycetaceae</taxon>
        <taxon>Bowdeniella</taxon>
    </lineage>
</organism>
<keyword evidence="4" id="KW-0500">Molybdenum</keyword>
<evidence type="ECO:0000313" key="7">
    <source>
        <dbReference type="Proteomes" id="UP000199288"/>
    </source>
</evidence>
<evidence type="ECO:0000256" key="4">
    <source>
        <dbReference type="PIRSR" id="PIRSR004846-1"/>
    </source>
</evidence>
<evidence type="ECO:0000256" key="2">
    <source>
        <dbReference type="ARBA" id="ARBA00022723"/>
    </source>
</evidence>
<evidence type="ECO:0000313" key="6">
    <source>
        <dbReference type="EMBL" id="SEA06176.1"/>
    </source>
</evidence>
<dbReference type="GO" id="GO:0015689">
    <property type="term" value="P:molybdate ion transport"/>
    <property type="evidence" value="ECO:0007669"/>
    <property type="project" value="InterPro"/>
</dbReference>
<dbReference type="EMBL" id="FNQV01000004">
    <property type="protein sequence ID" value="SEA06176.1"/>
    <property type="molecule type" value="Genomic_DNA"/>
</dbReference>
<dbReference type="Pfam" id="PF13531">
    <property type="entry name" value="SBP_bac_11"/>
    <property type="match status" value="1"/>
</dbReference>
<feature type="binding site" evidence="4">
    <location>
        <position position="59"/>
    </location>
    <ligand>
        <name>molybdate</name>
        <dbReference type="ChEBI" id="CHEBI:36264"/>
    </ligand>
</feature>
<dbReference type="OrthoDB" id="9785015at2"/>
<dbReference type="SUPFAM" id="SSF53850">
    <property type="entry name" value="Periplasmic binding protein-like II"/>
    <property type="match status" value="1"/>
</dbReference>